<dbReference type="SUPFAM" id="SSF52743">
    <property type="entry name" value="Subtilisin-like"/>
    <property type="match status" value="1"/>
</dbReference>
<dbReference type="FunCoup" id="A0A545AH25">
    <property type="interactions" value="30"/>
</dbReference>
<dbReference type="PROSITE" id="PS51892">
    <property type="entry name" value="SUBTILASE"/>
    <property type="match status" value="1"/>
</dbReference>
<dbReference type="AlphaFoldDB" id="A0A545AH25"/>
<dbReference type="Proteomes" id="UP000317982">
    <property type="component" value="Unassembled WGS sequence"/>
</dbReference>
<keyword evidence="4" id="KW-0720">Serine protease</keyword>
<evidence type="ECO:0000256" key="3">
    <source>
        <dbReference type="ARBA" id="ARBA00022801"/>
    </source>
</evidence>
<comment type="caution">
    <text evidence="5">Lacks conserved residue(s) required for the propagation of feature annotation.</text>
</comment>
<evidence type="ECO:0000256" key="2">
    <source>
        <dbReference type="ARBA" id="ARBA00022670"/>
    </source>
</evidence>
<proteinExistence type="inferred from homology"/>
<keyword evidence="2" id="KW-0645">Protease</keyword>
<comment type="similarity">
    <text evidence="1 5">Belongs to the peptidase S8 family.</text>
</comment>
<dbReference type="PANTHER" id="PTHR43806:SF11">
    <property type="entry name" value="CEREVISIN-RELATED"/>
    <property type="match status" value="1"/>
</dbReference>
<evidence type="ECO:0000256" key="5">
    <source>
        <dbReference type="PROSITE-ProRule" id="PRU01240"/>
    </source>
</evidence>
<dbReference type="Gene3D" id="3.40.50.200">
    <property type="entry name" value="Peptidase S8/S53 domain"/>
    <property type="match status" value="1"/>
</dbReference>
<dbReference type="Pfam" id="PF00082">
    <property type="entry name" value="Peptidase_S8"/>
    <property type="match status" value="1"/>
</dbReference>
<dbReference type="InParanoid" id="A0A545AH25"/>
<feature type="domain" description="Peptidase S8/S53" evidence="8">
    <location>
        <begin position="66"/>
        <end position="311"/>
    </location>
</feature>
<accession>A0A545AH25</accession>
<name>A0A545AH25_9ACTN</name>
<evidence type="ECO:0000313" key="9">
    <source>
        <dbReference type="EMBL" id="TQS40629.1"/>
    </source>
</evidence>
<dbReference type="RefSeq" id="WP_142708968.1">
    <property type="nucleotide sequence ID" value="NZ_VIRS01000037.1"/>
</dbReference>
<dbReference type="GO" id="GO:0004252">
    <property type="term" value="F:serine-type endopeptidase activity"/>
    <property type="evidence" value="ECO:0007669"/>
    <property type="project" value="InterPro"/>
</dbReference>
<dbReference type="InterPro" id="IPR050131">
    <property type="entry name" value="Peptidase_S8_subtilisin-like"/>
</dbReference>
<comment type="caution">
    <text evidence="9">The sequence shown here is derived from an EMBL/GenBank/DDBJ whole genome shotgun (WGS) entry which is preliminary data.</text>
</comment>
<evidence type="ECO:0000313" key="10">
    <source>
        <dbReference type="Proteomes" id="UP000317982"/>
    </source>
</evidence>
<dbReference type="PRINTS" id="PR00723">
    <property type="entry name" value="SUBTILISIN"/>
</dbReference>
<feature type="chain" id="PRO_5022016543" evidence="7">
    <location>
        <begin position="23"/>
        <end position="387"/>
    </location>
</feature>
<reference evidence="9 10" key="1">
    <citation type="submission" date="2019-07" db="EMBL/GenBank/DDBJ databases">
        <title>Cryptosporangium phraense sp. nov., isolated from plant litter.</title>
        <authorList>
            <person name="Suriyachadkun C."/>
        </authorList>
    </citation>
    <scope>NUCLEOTIDE SEQUENCE [LARGE SCALE GENOMIC DNA]</scope>
    <source>
        <strain evidence="9 10">A-T 5661</strain>
    </source>
</reference>
<evidence type="ECO:0000256" key="1">
    <source>
        <dbReference type="ARBA" id="ARBA00011073"/>
    </source>
</evidence>
<feature type="signal peptide" evidence="7">
    <location>
        <begin position="1"/>
        <end position="22"/>
    </location>
</feature>
<dbReference type="InterPro" id="IPR036852">
    <property type="entry name" value="Peptidase_S8/S53_dom_sf"/>
</dbReference>
<gene>
    <name evidence="9" type="ORF">FL583_33845</name>
</gene>
<feature type="transmembrane region" description="Helical" evidence="6">
    <location>
        <begin position="353"/>
        <end position="376"/>
    </location>
</feature>
<sequence length="387" mass="38017">MKRVVAALLAGFVLVGASPAAAESGAGELPTVTGSDCVPDSPRTVTDLPWAQQWLMPSAAWTLTRGKGVTVAVVDGGVGSPASLRQGAVKNPGKDCTGHGTLLASLVAGRKAGLVAFSGVAPAATILSVKVTTSSPGSGPPMATPSTLAGAIRSAVSGGAKVVLLGAVSTTPSKTLADAVKAAVRANVLIVAGVGTVSGSGSKLAESYPSAYPGVVGVAAMQMTGEVASFSAYSDDVDVMAPGVGVVGAAPSGSGHYVTDGTAVAAAFVAGTAALVRSYRPDLDVAAVTERLELTAAPSPAKGRHAAMGFGVVDPAAAVAYELPPTAGKTDAPAMVVRASADRPTLPDRDADLIALVVAVAGLGVAAVAGFVALIVRRGRARRWRAP</sequence>
<keyword evidence="10" id="KW-1185">Reference proteome</keyword>
<keyword evidence="6" id="KW-1133">Transmembrane helix</keyword>
<dbReference type="InterPro" id="IPR000209">
    <property type="entry name" value="Peptidase_S8/S53_dom"/>
</dbReference>
<protein>
    <submittedName>
        <fullName evidence="9">S8 family serine peptidase</fullName>
    </submittedName>
</protein>
<evidence type="ECO:0000256" key="7">
    <source>
        <dbReference type="SAM" id="SignalP"/>
    </source>
</evidence>
<keyword evidence="6" id="KW-0812">Transmembrane</keyword>
<evidence type="ECO:0000256" key="4">
    <source>
        <dbReference type="ARBA" id="ARBA00022825"/>
    </source>
</evidence>
<evidence type="ECO:0000259" key="8">
    <source>
        <dbReference type="Pfam" id="PF00082"/>
    </source>
</evidence>
<keyword evidence="3" id="KW-0378">Hydrolase</keyword>
<dbReference type="InterPro" id="IPR015500">
    <property type="entry name" value="Peptidase_S8_subtilisin-rel"/>
</dbReference>
<keyword evidence="7" id="KW-0732">Signal</keyword>
<dbReference type="EMBL" id="VIRS01000037">
    <property type="protein sequence ID" value="TQS40629.1"/>
    <property type="molecule type" value="Genomic_DNA"/>
</dbReference>
<dbReference type="OrthoDB" id="5240330at2"/>
<organism evidence="9 10">
    <name type="scientific">Cryptosporangium phraense</name>
    <dbReference type="NCBI Taxonomy" id="2593070"/>
    <lineage>
        <taxon>Bacteria</taxon>
        <taxon>Bacillati</taxon>
        <taxon>Actinomycetota</taxon>
        <taxon>Actinomycetes</taxon>
        <taxon>Cryptosporangiales</taxon>
        <taxon>Cryptosporangiaceae</taxon>
        <taxon>Cryptosporangium</taxon>
    </lineage>
</organism>
<dbReference type="GO" id="GO:0006508">
    <property type="term" value="P:proteolysis"/>
    <property type="evidence" value="ECO:0007669"/>
    <property type="project" value="UniProtKB-KW"/>
</dbReference>
<evidence type="ECO:0000256" key="6">
    <source>
        <dbReference type="SAM" id="Phobius"/>
    </source>
</evidence>
<keyword evidence="6" id="KW-0472">Membrane</keyword>
<dbReference type="PANTHER" id="PTHR43806">
    <property type="entry name" value="PEPTIDASE S8"/>
    <property type="match status" value="1"/>
</dbReference>